<dbReference type="Gene3D" id="2.130.10.30">
    <property type="entry name" value="Regulator of chromosome condensation 1/beta-lactamase-inhibitor protein II"/>
    <property type="match status" value="2"/>
</dbReference>
<dbReference type="Pfam" id="PF13540">
    <property type="entry name" value="RCC1_2"/>
    <property type="match status" value="1"/>
</dbReference>
<dbReference type="HOGENOM" id="CLU_460835_0_0_1"/>
<dbReference type="OMA" id="MGDYHYL"/>
<evidence type="ECO:0000313" key="4">
    <source>
        <dbReference type="Proteomes" id="UP000000591"/>
    </source>
</evidence>
<dbReference type="PROSITE" id="PS00626">
    <property type="entry name" value="RCC1_2"/>
    <property type="match status" value="1"/>
</dbReference>
<sequence>MENKSNQDDPRSIDYGLPPDIVLATLPYLEPRDIKNLSLTNKYFYKLLDYGGSNTLWHELYRKAFGYTQTNEEPFSSNGAEGLSTCSETVLVTAFPDMSWMERYKARERCTRLYTWGSQQHGRLGYTLGCNPMVSDDVFDGRWGHQRVGISKPTLVPWFTEACRTDNGEPVPGLPDVAEIDQDDRTIVQMSAGGFSFQLLTKSGKLYFTGITYTGGHPGPGPKNERDYNYFRNIVLEIDQNRIPDLFARNGMYRHRVHNAWSEPVPHDDLYRALNKMKKRCLQHIPGNRHVQRLLARDSLSFYHEESAFAMKVDPSLFDKVKFVSVTSGRSHILALDDNNNLYSWDGPDIDYGVRIVFEGLPVRKTNPLLKIGSGWDFNCVYIYAVGLVVWSSRSAVKKGDTFAKANYNVIPDTADISGTNRISDYACCANNVVFYITNNGRKLWIYSHGVSKTVDLPFDGRLTKIEASCMTLVLCTENSTYTLKVNNGDIVEDSFMKMNLEQGQKFIAVSAGDYHNLALTDKGELYSWGLESDICGCLGQGDPDEAVDTRQIATFESARSIRVLQPAKVELPANSVCVAITAGGWHSAALIMQNQST</sequence>
<dbReference type="STRING" id="284811.Q758A7"/>
<dbReference type="PANTHER" id="PTHR45982">
    <property type="entry name" value="REGULATOR OF CHROMOSOME CONDENSATION"/>
    <property type="match status" value="1"/>
</dbReference>
<dbReference type="PROSITE" id="PS50012">
    <property type="entry name" value="RCC1_3"/>
    <property type="match status" value="1"/>
</dbReference>
<dbReference type="InterPro" id="IPR051553">
    <property type="entry name" value="Ran_GTPase-activating"/>
</dbReference>
<protein>
    <submittedName>
        <fullName evidence="3">AEL155Cp</fullName>
    </submittedName>
</protein>
<gene>
    <name evidence="3" type="ORF">AGOS_AEL155C</name>
</gene>
<evidence type="ECO:0000313" key="3">
    <source>
        <dbReference type="EMBL" id="AAS52530.1"/>
    </source>
</evidence>
<feature type="repeat" description="RCC1" evidence="1">
    <location>
        <begin position="524"/>
        <end position="594"/>
    </location>
</feature>
<dbReference type="InParanoid" id="Q758A7"/>
<dbReference type="Proteomes" id="UP000000591">
    <property type="component" value="Chromosome V"/>
</dbReference>
<dbReference type="FunCoup" id="Q758A7">
    <property type="interactions" value="124"/>
</dbReference>
<dbReference type="RefSeq" id="NP_984706.1">
    <property type="nucleotide sequence ID" value="NM_210059.1"/>
</dbReference>
<proteinExistence type="predicted"/>
<dbReference type="GO" id="GO:0005737">
    <property type="term" value="C:cytoplasm"/>
    <property type="evidence" value="ECO:0000318"/>
    <property type="project" value="GO_Central"/>
</dbReference>
<dbReference type="InterPro" id="IPR001810">
    <property type="entry name" value="F-box_dom"/>
</dbReference>
<dbReference type="SUPFAM" id="SSF50985">
    <property type="entry name" value="RCC1/BLIP-II"/>
    <property type="match status" value="1"/>
</dbReference>
<dbReference type="PANTHER" id="PTHR45982:SF6">
    <property type="entry name" value="SCF-ASSOCIATED FACTOR 1"/>
    <property type="match status" value="1"/>
</dbReference>
<name>Q758A7_EREGS</name>
<dbReference type="PROSITE" id="PS50181">
    <property type="entry name" value="FBOX"/>
    <property type="match status" value="1"/>
</dbReference>
<dbReference type="AlphaFoldDB" id="Q758A7"/>
<dbReference type="eggNOG" id="ENOG502QUVE">
    <property type="taxonomic scope" value="Eukaryota"/>
</dbReference>
<dbReference type="InterPro" id="IPR009091">
    <property type="entry name" value="RCC1/BLIP-II"/>
</dbReference>
<dbReference type="EMBL" id="AE016818">
    <property type="protein sequence ID" value="AAS52530.1"/>
    <property type="molecule type" value="Genomic_DNA"/>
</dbReference>
<dbReference type="GeneID" id="4620891"/>
<evidence type="ECO:0000256" key="1">
    <source>
        <dbReference type="PROSITE-ProRule" id="PRU00235"/>
    </source>
</evidence>
<reference evidence="4" key="2">
    <citation type="journal article" date="2013" name="G3 (Bethesda)">
        <title>Genomes of Ashbya fungi isolated from insects reveal four mating-type loci, numerous translocations, lack of transposons, and distinct gene duplications.</title>
        <authorList>
            <person name="Dietrich F.S."/>
            <person name="Voegeli S."/>
            <person name="Kuo S."/>
            <person name="Philippsen P."/>
        </authorList>
    </citation>
    <scope>GENOME REANNOTATION</scope>
    <source>
        <strain evidence="4">ATCC 10895 / CBS 109.51 / FGSC 9923 / NRRL Y-1056</strain>
    </source>
</reference>
<feature type="domain" description="F-box" evidence="2">
    <location>
        <begin position="17"/>
        <end position="60"/>
    </location>
</feature>
<keyword evidence="4" id="KW-1185">Reference proteome</keyword>
<reference evidence="3 4" key="1">
    <citation type="journal article" date="2004" name="Science">
        <title>The Ashbya gossypii genome as a tool for mapping the ancient Saccharomyces cerevisiae genome.</title>
        <authorList>
            <person name="Dietrich F.S."/>
            <person name="Voegeli S."/>
            <person name="Brachat S."/>
            <person name="Lerch A."/>
            <person name="Gates K."/>
            <person name="Steiner S."/>
            <person name="Mohr C."/>
            <person name="Pohlmann R."/>
            <person name="Luedi P."/>
            <person name="Choi S."/>
            <person name="Wing R.A."/>
            <person name="Flavier A."/>
            <person name="Gaffney T.D."/>
            <person name="Philippsen P."/>
        </authorList>
    </citation>
    <scope>NUCLEOTIDE SEQUENCE [LARGE SCALE GENOMIC DNA]</scope>
    <source>
        <strain evidence="4">ATCC 10895 / CBS 109.51 / FGSC 9923 / NRRL Y-1056</strain>
    </source>
</reference>
<dbReference type="InterPro" id="IPR000408">
    <property type="entry name" value="Reg_chr_condens"/>
</dbReference>
<accession>Q758A7</accession>
<dbReference type="SUPFAM" id="SSF81383">
    <property type="entry name" value="F-box domain"/>
    <property type="match status" value="1"/>
</dbReference>
<dbReference type="InterPro" id="IPR036047">
    <property type="entry name" value="F-box-like_dom_sf"/>
</dbReference>
<organism evidence="3 4">
    <name type="scientific">Eremothecium gossypii (strain ATCC 10895 / CBS 109.51 / FGSC 9923 / NRRL Y-1056)</name>
    <name type="common">Yeast</name>
    <name type="synonym">Ashbya gossypii</name>
    <dbReference type="NCBI Taxonomy" id="284811"/>
    <lineage>
        <taxon>Eukaryota</taxon>
        <taxon>Fungi</taxon>
        <taxon>Dikarya</taxon>
        <taxon>Ascomycota</taxon>
        <taxon>Saccharomycotina</taxon>
        <taxon>Saccharomycetes</taxon>
        <taxon>Saccharomycetales</taxon>
        <taxon>Saccharomycetaceae</taxon>
        <taxon>Eremothecium</taxon>
    </lineage>
</organism>
<dbReference type="KEGG" id="ago:AGOS_AEL155C"/>
<dbReference type="OrthoDB" id="61110at2759"/>
<evidence type="ECO:0000259" key="2">
    <source>
        <dbReference type="PROSITE" id="PS50181"/>
    </source>
</evidence>